<keyword evidence="1" id="KW-0175">Coiled coil</keyword>
<dbReference type="EMBL" id="CAADFZ010000020">
    <property type="protein sequence ID" value="VFK61893.1"/>
    <property type="molecule type" value="Genomic_DNA"/>
</dbReference>
<gene>
    <name evidence="3" type="ORF">BECKUNK1418G_GA0071005_10206</name>
    <name evidence="4" type="ORF">BECKUNK1418H_GA0071006_10236</name>
</gene>
<evidence type="ECO:0000256" key="1">
    <source>
        <dbReference type="SAM" id="Coils"/>
    </source>
</evidence>
<sequence length="830" mass="96586">MRQVFPLDPIIHLSEETRPKLKPGQVLVRINPKSGEIVPNKSLWPIRGVRSYVVTALTRAEHVVESETPVIFLRGFRYGVTLPLIVKYETNCPEGNQEQIAKALSREETPQESLEGKIDEIVQRYATENREEFAGELGKILLEMAQHLRREIQTSTGLYFDPNIKLQHQNDLTTHRITNKTVRVRTKDGREREFKLQLSADLEVIDEYEAALRFPEREAMENQLLETVERFCETELETRDLFKKETEQSEQWERLQKYLDSVLSSDSRRVSRLHIKPDLDDLKIQPFQEIAFDYPHTPHLSMEKIIIRNKIQLELDDAGKYLALGKPDLKDWAEKTLTALFQRELFEWTYLNFLLDFDGLKAKIKAAMEDSAREIGYREKQLITEPDLKENQLRYPSTYRFDYEGLYTKQPDVQVNLQVSTVFRIEKLEQIKGLLDRNLDVVVAIEESIRREIELYLHKIDPETVYMRFYVAGGENDRSLKEELESRVKNHLTGKEYDATVESVTVVPLNTEITEHMEKILHKLQDFRLKIIPRDYDGMIEFAGQISVDSVNPTGWHRFRRCDFSLNDILAFAEKSLTTELSEWEGAGLDSSGPKHRNFLEEQANRAVQVPVASQYGVRVEIKNFRSLAREGNAEYAKLRDEERIKTIERRRKRLEKTGELEDIRLDKALEKARHGMDQLEKLHEADLQLIIATDKTEEAERQTLNTRRDALLSDIPDLEFREDELDGRKKEFDLNKFRKSVAKDSRPLLSEIQEERRKALPNSPSDTAPNDTGQSEVREHRPEKPVSGVILPKEENDQLPRKARQPGSAKGQIKMAPDFDAPLEEFQEE</sequence>
<protein>
    <submittedName>
        <fullName evidence="3">Uncharacterized protein</fullName>
    </submittedName>
</protein>
<evidence type="ECO:0000313" key="3">
    <source>
        <dbReference type="EMBL" id="VFK61893.1"/>
    </source>
</evidence>
<reference evidence="3" key="1">
    <citation type="submission" date="2019-02" db="EMBL/GenBank/DDBJ databases">
        <authorList>
            <person name="Gruber-Vodicka R. H."/>
            <person name="Seah K. B. B."/>
        </authorList>
    </citation>
    <scope>NUCLEOTIDE SEQUENCE</scope>
    <source>
        <strain evidence="4">BECK_BY19</strain>
        <strain evidence="3">BECK_BY8</strain>
    </source>
</reference>
<accession>A0A451A784</accession>
<evidence type="ECO:0000256" key="2">
    <source>
        <dbReference type="SAM" id="MobiDB-lite"/>
    </source>
</evidence>
<evidence type="ECO:0000313" key="4">
    <source>
        <dbReference type="EMBL" id="VFK70045.1"/>
    </source>
</evidence>
<feature type="coiled-coil region" evidence="1">
    <location>
        <begin position="622"/>
        <end position="658"/>
    </location>
</feature>
<dbReference type="EMBL" id="CAADGD010000023">
    <property type="protein sequence ID" value="VFK70045.1"/>
    <property type="molecule type" value="Genomic_DNA"/>
</dbReference>
<feature type="compositionally biased region" description="Polar residues" evidence="2">
    <location>
        <begin position="763"/>
        <end position="776"/>
    </location>
</feature>
<proteinExistence type="predicted"/>
<organism evidence="3">
    <name type="scientific">Candidatus Kentrum sp. UNK</name>
    <dbReference type="NCBI Taxonomy" id="2126344"/>
    <lineage>
        <taxon>Bacteria</taxon>
        <taxon>Pseudomonadati</taxon>
        <taxon>Pseudomonadota</taxon>
        <taxon>Gammaproteobacteria</taxon>
        <taxon>Candidatus Kentrum</taxon>
    </lineage>
</organism>
<dbReference type="AlphaFoldDB" id="A0A451A784"/>
<feature type="region of interest" description="Disordered" evidence="2">
    <location>
        <begin position="755"/>
        <end position="830"/>
    </location>
</feature>
<name>A0A451A784_9GAMM</name>